<comment type="caution">
    <text evidence="1">The sequence shown here is derived from an EMBL/GenBank/DDBJ whole genome shotgun (WGS) entry which is preliminary data.</text>
</comment>
<dbReference type="Proteomes" id="UP001172083">
    <property type="component" value="Unassembled WGS sequence"/>
</dbReference>
<organism evidence="1 2">
    <name type="scientific">Agaribacillus aureus</name>
    <dbReference type="NCBI Taxonomy" id="3051825"/>
    <lineage>
        <taxon>Bacteria</taxon>
        <taxon>Pseudomonadati</taxon>
        <taxon>Bacteroidota</taxon>
        <taxon>Cytophagia</taxon>
        <taxon>Cytophagales</taxon>
        <taxon>Splendidivirgaceae</taxon>
        <taxon>Agaribacillus</taxon>
    </lineage>
</organism>
<reference evidence="1" key="1">
    <citation type="submission" date="2023-06" db="EMBL/GenBank/DDBJ databases">
        <title>Genomic of Agaribacillus aureum.</title>
        <authorList>
            <person name="Wang G."/>
        </authorList>
    </citation>
    <scope>NUCLEOTIDE SEQUENCE</scope>
    <source>
        <strain evidence="1">BMA12</strain>
    </source>
</reference>
<name>A0ABT8L2D9_9BACT</name>
<sequence length="222" mass="25438">MRLFIFLTLLLLTACRNPEAVSLKPMEAYYYPYDQLAHQTSFTYQKVGGHEQAIITQQIIERGGTKFLATVIGDKTIKFDSAIATLDEPPKLVEIFRYEYDTLGNFRGMTQGTIEKEAYFANGTPYGGRKSHIKYVHRNIETAYETMDHFKKDTVYEWNNVATPALYFERTLHIEVGHRYIPFLGKSATYAGYTIYAKALGIVKYANELDGELVAWELISIE</sequence>
<dbReference type="RefSeq" id="WP_346757254.1">
    <property type="nucleotide sequence ID" value="NZ_JAUJEB010000001.1"/>
</dbReference>
<dbReference type="PROSITE" id="PS51257">
    <property type="entry name" value="PROKAR_LIPOPROTEIN"/>
    <property type="match status" value="1"/>
</dbReference>
<accession>A0ABT8L2D9</accession>
<keyword evidence="2" id="KW-1185">Reference proteome</keyword>
<dbReference type="EMBL" id="JAUJEB010000001">
    <property type="protein sequence ID" value="MDN5211927.1"/>
    <property type="molecule type" value="Genomic_DNA"/>
</dbReference>
<evidence type="ECO:0000313" key="2">
    <source>
        <dbReference type="Proteomes" id="UP001172083"/>
    </source>
</evidence>
<evidence type="ECO:0000313" key="1">
    <source>
        <dbReference type="EMBL" id="MDN5211927.1"/>
    </source>
</evidence>
<gene>
    <name evidence="1" type="ORF">QQ020_07685</name>
</gene>
<evidence type="ECO:0008006" key="3">
    <source>
        <dbReference type="Google" id="ProtNLM"/>
    </source>
</evidence>
<proteinExistence type="predicted"/>
<protein>
    <recommendedName>
        <fullName evidence="3">Lipoprotein</fullName>
    </recommendedName>
</protein>